<comment type="caution">
    <text evidence="1">The sequence shown here is derived from an EMBL/GenBank/DDBJ whole genome shotgun (WGS) entry which is preliminary data.</text>
</comment>
<accession>A0AAV5K342</accession>
<evidence type="ECO:0000313" key="2">
    <source>
        <dbReference type="Proteomes" id="UP001054252"/>
    </source>
</evidence>
<name>A0AAV5K342_9ROSI</name>
<sequence>MNPSAKLVELGSNGGIPGILDDYTTTKNVMKRSCALLRKSNRAGRHPDLGLRTGFFSNPDLGFFQTTLEQNPQRHNCRHDHVPPQANLTRLSYAHWNLTRHTSALPDQPVRQAHLEELDLAVGACLGVVSVVAAMRAAPAHFWVRARQIEEGAKGNYNLEVLPRTKRINLRVVMKEGRTTQKLKLQHVVPQPQYSTNLEALCSVGAGKYFAESEALETQEKWWFTGDACMQTNRLKMRSIFLFLEEEMRVLLCDIGIMNCPTVPTKFAGSGEETRNCIFLAMSLAIRNPIFGKVLECSQQKQHQHRIWNQVHFHAFATQPLSGKVGQHRQRQASLMWMPCFARQAALIHPCLPSHYSHNLS</sequence>
<dbReference type="Proteomes" id="UP001054252">
    <property type="component" value="Unassembled WGS sequence"/>
</dbReference>
<organism evidence="1 2">
    <name type="scientific">Rubroshorea leprosula</name>
    <dbReference type="NCBI Taxonomy" id="152421"/>
    <lineage>
        <taxon>Eukaryota</taxon>
        <taxon>Viridiplantae</taxon>
        <taxon>Streptophyta</taxon>
        <taxon>Embryophyta</taxon>
        <taxon>Tracheophyta</taxon>
        <taxon>Spermatophyta</taxon>
        <taxon>Magnoliopsida</taxon>
        <taxon>eudicotyledons</taxon>
        <taxon>Gunneridae</taxon>
        <taxon>Pentapetalae</taxon>
        <taxon>rosids</taxon>
        <taxon>malvids</taxon>
        <taxon>Malvales</taxon>
        <taxon>Dipterocarpaceae</taxon>
        <taxon>Rubroshorea</taxon>
    </lineage>
</organism>
<gene>
    <name evidence="1" type="ORF">SLEP1_g31352</name>
</gene>
<protein>
    <submittedName>
        <fullName evidence="1">Uncharacterized protein</fullName>
    </submittedName>
</protein>
<evidence type="ECO:0000313" key="1">
    <source>
        <dbReference type="EMBL" id="GKV21368.1"/>
    </source>
</evidence>
<dbReference type="AlphaFoldDB" id="A0AAV5K342"/>
<keyword evidence="2" id="KW-1185">Reference proteome</keyword>
<proteinExistence type="predicted"/>
<dbReference type="EMBL" id="BPVZ01000057">
    <property type="protein sequence ID" value="GKV21368.1"/>
    <property type="molecule type" value="Genomic_DNA"/>
</dbReference>
<reference evidence="1 2" key="1">
    <citation type="journal article" date="2021" name="Commun. Biol.">
        <title>The genome of Shorea leprosula (Dipterocarpaceae) highlights the ecological relevance of drought in aseasonal tropical rainforests.</title>
        <authorList>
            <person name="Ng K.K.S."/>
            <person name="Kobayashi M.J."/>
            <person name="Fawcett J.A."/>
            <person name="Hatakeyama M."/>
            <person name="Paape T."/>
            <person name="Ng C.H."/>
            <person name="Ang C.C."/>
            <person name="Tnah L.H."/>
            <person name="Lee C.T."/>
            <person name="Nishiyama T."/>
            <person name="Sese J."/>
            <person name="O'Brien M.J."/>
            <person name="Copetti D."/>
            <person name="Mohd Noor M.I."/>
            <person name="Ong R.C."/>
            <person name="Putra M."/>
            <person name="Sireger I.Z."/>
            <person name="Indrioko S."/>
            <person name="Kosugi Y."/>
            <person name="Izuno A."/>
            <person name="Isagi Y."/>
            <person name="Lee S.L."/>
            <person name="Shimizu K.K."/>
        </authorList>
    </citation>
    <scope>NUCLEOTIDE SEQUENCE [LARGE SCALE GENOMIC DNA]</scope>
    <source>
        <strain evidence="1">214</strain>
    </source>
</reference>